<gene>
    <name evidence="11" type="ORF">CHILSU_LOCUS8850</name>
</gene>
<dbReference type="Pfam" id="PF02949">
    <property type="entry name" value="7tm_6"/>
    <property type="match status" value="1"/>
</dbReference>
<accession>A0ABN8L9P8</accession>
<name>A0ABN8L9P8_CHISP</name>
<keyword evidence="4 10" id="KW-0812">Transmembrane</keyword>
<evidence type="ECO:0000256" key="7">
    <source>
        <dbReference type="ARBA" id="ARBA00023136"/>
    </source>
</evidence>
<evidence type="ECO:0000256" key="1">
    <source>
        <dbReference type="ARBA" id="ARBA00004651"/>
    </source>
</evidence>
<comment type="subcellular location">
    <subcellularLocation>
        <location evidence="1">Cell membrane</location>
        <topology evidence="1">Multi-pass membrane protein</topology>
    </subcellularLocation>
</comment>
<evidence type="ECO:0000256" key="6">
    <source>
        <dbReference type="ARBA" id="ARBA00022989"/>
    </source>
</evidence>
<evidence type="ECO:0000313" key="12">
    <source>
        <dbReference type="Proteomes" id="UP001153292"/>
    </source>
</evidence>
<evidence type="ECO:0000256" key="3">
    <source>
        <dbReference type="ARBA" id="ARBA00022606"/>
    </source>
</evidence>
<proteinExistence type="predicted"/>
<dbReference type="InterPro" id="IPR004117">
    <property type="entry name" value="7tm6_olfct_rcpt"/>
</dbReference>
<organism evidence="11 12">
    <name type="scientific">Chilo suppressalis</name>
    <name type="common">Asiatic rice borer moth</name>
    <dbReference type="NCBI Taxonomy" id="168631"/>
    <lineage>
        <taxon>Eukaryota</taxon>
        <taxon>Metazoa</taxon>
        <taxon>Ecdysozoa</taxon>
        <taxon>Arthropoda</taxon>
        <taxon>Hexapoda</taxon>
        <taxon>Insecta</taxon>
        <taxon>Pterygota</taxon>
        <taxon>Neoptera</taxon>
        <taxon>Endopterygota</taxon>
        <taxon>Lepidoptera</taxon>
        <taxon>Glossata</taxon>
        <taxon>Ditrysia</taxon>
        <taxon>Pyraloidea</taxon>
        <taxon>Crambidae</taxon>
        <taxon>Crambinae</taxon>
        <taxon>Chilo</taxon>
    </lineage>
</organism>
<keyword evidence="3" id="KW-0716">Sensory transduction</keyword>
<keyword evidence="12" id="KW-1185">Reference proteome</keyword>
<dbReference type="PANTHER" id="PTHR21137:SF35">
    <property type="entry name" value="ODORANT RECEPTOR 19A-RELATED"/>
    <property type="match status" value="1"/>
</dbReference>
<reference evidence="11" key="1">
    <citation type="submission" date="2021-12" db="EMBL/GenBank/DDBJ databases">
        <authorList>
            <person name="King R."/>
        </authorList>
    </citation>
    <scope>NUCLEOTIDE SEQUENCE</scope>
</reference>
<evidence type="ECO:0000256" key="10">
    <source>
        <dbReference type="SAM" id="Phobius"/>
    </source>
</evidence>
<keyword evidence="2" id="KW-1003">Cell membrane</keyword>
<feature type="transmembrane region" description="Helical" evidence="10">
    <location>
        <begin position="265"/>
        <end position="289"/>
    </location>
</feature>
<feature type="transmembrane region" description="Helical" evidence="10">
    <location>
        <begin position="204"/>
        <end position="222"/>
    </location>
</feature>
<evidence type="ECO:0000256" key="5">
    <source>
        <dbReference type="ARBA" id="ARBA00022725"/>
    </source>
</evidence>
<evidence type="ECO:0000256" key="2">
    <source>
        <dbReference type="ARBA" id="ARBA00022475"/>
    </source>
</evidence>
<keyword evidence="9" id="KW-0807">Transducer</keyword>
<keyword evidence="6 10" id="KW-1133">Transmembrane helix</keyword>
<evidence type="ECO:0008006" key="13">
    <source>
        <dbReference type="Google" id="ProtNLM"/>
    </source>
</evidence>
<feature type="transmembrane region" description="Helical" evidence="10">
    <location>
        <begin position="78"/>
        <end position="95"/>
    </location>
</feature>
<feature type="transmembrane region" description="Helical" evidence="10">
    <location>
        <begin position="43"/>
        <end position="66"/>
    </location>
</feature>
<dbReference type="Proteomes" id="UP001153292">
    <property type="component" value="Chromosome 4"/>
</dbReference>
<evidence type="ECO:0000313" key="11">
    <source>
        <dbReference type="EMBL" id="CAH2989506.1"/>
    </source>
</evidence>
<keyword evidence="8" id="KW-0675">Receptor</keyword>
<protein>
    <recommendedName>
        <fullName evidence="13">Odorant receptor</fullName>
    </recommendedName>
</protein>
<dbReference type="PANTHER" id="PTHR21137">
    <property type="entry name" value="ODORANT RECEPTOR"/>
    <property type="match status" value="1"/>
</dbReference>
<evidence type="ECO:0000256" key="9">
    <source>
        <dbReference type="ARBA" id="ARBA00023224"/>
    </source>
</evidence>
<evidence type="ECO:0000256" key="8">
    <source>
        <dbReference type="ARBA" id="ARBA00023170"/>
    </source>
</evidence>
<sequence>MAQFIFCSKMVSNGQSSSFNINMFFWKIFGLWPGREPSKYYKYYSFIYLTFTLVIYLILLILNLLFMPRKIVILIKEGIFFFTEIAVAFKVIMILKKRDRILEVFDYLDCDKFEGKDHVGINIIDKNISKYKTLWKVIAFISNIAFVLQCFVPIILYLIGRKNVELPVSQYYFLSEDLRSDYYLVLALYQNLGIYGHMTYNVNIDTFIAGMIIMTIAQLKVLKHKFSTMELDQAKINFSENISKLNQILRHYESIIEYSNIVQDIISLTMFVQFCMGTCIICVVALLMVCWNC</sequence>
<keyword evidence="5" id="KW-0552">Olfaction</keyword>
<feature type="transmembrane region" description="Helical" evidence="10">
    <location>
        <begin position="137"/>
        <end position="159"/>
    </location>
</feature>
<evidence type="ECO:0000256" key="4">
    <source>
        <dbReference type="ARBA" id="ARBA00022692"/>
    </source>
</evidence>
<keyword evidence="7 10" id="KW-0472">Membrane</keyword>
<dbReference type="EMBL" id="OU963897">
    <property type="protein sequence ID" value="CAH2989506.1"/>
    <property type="molecule type" value="Genomic_DNA"/>
</dbReference>